<name>A0A3M2UX96_PSEYM</name>
<dbReference type="SUPFAM" id="SSF56935">
    <property type="entry name" value="Porins"/>
    <property type="match status" value="1"/>
</dbReference>
<keyword evidence="3" id="KW-0998">Cell outer membrane</keyword>
<evidence type="ECO:0000313" key="5">
    <source>
        <dbReference type="EMBL" id="RML31555.1"/>
    </source>
</evidence>
<dbReference type="PANTHER" id="PTHR47234:SF3">
    <property type="entry name" value="SECRETIN_TONB SHORT N-TERMINAL DOMAIN-CONTAINING PROTEIN"/>
    <property type="match status" value="1"/>
</dbReference>
<comment type="subcellular location">
    <subcellularLocation>
        <location evidence="1">Cell outer membrane</location>
    </subcellularLocation>
</comment>
<dbReference type="Gene3D" id="2.40.170.20">
    <property type="entry name" value="TonB-dependent receptor, beta-barrel domain"/>
    <property type="match status" value="1"/>
</dbReference>
<organism evidence="5 6">
    <name type="scientific">Pseudomonas syringae pv. maculicola</name>
    <dbReference type="NCBI Taxonomy" id="59511"/>
    <lineage>
        <taxon>Bacteria</taxon>
        <taxon>Pseudomonadati</taxon>
        <taxon>Pseudomonadota</taxon>
        <taxon>Gammaproteobacteria</taxon>
        <taxon>Pseudomonadales</taxon>
        <taxon>Pseudomonadaceae</taxon>
        <taxon>Pseudomonas</taxon>
    </lineage>
</organism>
<protein>
    <submittedName>
        <fullName evidence="5">Putative TonB-dependent sideophore receptor</fullName>
    </submittedName>
</protein>
<feature type="non-terminal residue" evidence="5">
    <location>
        <position position="1"/>
    </location>
</feature>
<feature type="non-terminal residue" evidence="5">
    <location>
        <position position="68"/>
    </location>
</feature>
<evidence type="ECO:0000313" key="6">
    <source>
        <dbReference type="Proteomes" id="UP000282378"/>
    </source>
</evidence>
<dbReference type="AlphaFoldDB" id="A0A3M2UX96"/>
<evidence type="ECO:0000256" key="1">
    <source>
        <dbReference type="ARBA" id="ARBA00004442"/>
    </source>
</evidence>
<dbReference type="InterPro" id="IPR000531">
    <property type="entry name" value="Beta-barrel_TonB"/>
</dbReference>
<reference evidence="5 6" key="1">
    <citation type="submission" date="2018-08" db="EMBL/GenBank/DDBJ databases">
        <title>Recombination of ecologically and evolutionarily significant loci maintains genetic cohesion in the Pseudomonas syringae species complex.</title>
        <authorList>
            <person name="Dillon M."/>
            <person name="Thakur S."/>
            <person name="Almeida R.N.D."/>
            <person name="Weir B.S."/>
            <person name="Guttman D.S."/>
        </authorList>
    </citation>
    <scope>NUCLEOTIDE SEQUENCE [LARGE SCALE GENOMIC DNA]</scope>
    <source>
        <strain evidence="5 6">88_10</strain>
    </source>
</reference>
<accession>A0A3M2UX96</accession>
<dbReference type="InterPro" id="IPR036942">
    <property type="entry name" value="Beta-barrel_TonB_sf"/>
</dbReference>
<keyword evidence="2" id="KW-0472">Membrane</keyword>
<evidence type="ECO:0000256" key="2">
    <source>
        <dbReference type="ARBA" id="ARBA00023136"/>
    </source>
</evidence>
<evidence type="ECO:0000259" key="4">
    <source>
        <dbReference type="Pfam" id="PF00593"/>
    </source>
</evidence>
<keyword evidence="5" id="KW-0675">Receptor</keyword>
<gene>
    <name evidence="5" type="ORF">APX70_08271</name>
</gene>
<dbReference type="Proteomes" id="UP000282378">
    <property type="component" value="Unassembled WGS sequence"/>
</dbReference>
<proteinExistence type="predicted"/>
<dbReference type="PANTHER" id="PTHR47234">
    <property type="match status" value="1"/>
</dbReference>
<feature type="domain" description="TonB-dependent receptor-like beta-barrel" evidence="4">
    <location>
        <begin position="3"/>
        <end position="66"/>
    </location>
</feature>
<dbReference type="Pfam" id="PF00593">
    <property type="entry name" value="TonB_dep_Rec_b-barrel"/>
    <property type="match status" value="1"/>
</dbReference>
<dbReference type="EMBL" id="RBNL01004449">
    <property type="protein sequence ID" value="RML31555.1"/>
    <property type="molecule type" value="Genomic_DNA"/>
</dbReference>
<dbReference type="GO" id="GO:0009279">
    <property type="term" value="C:cell outer membrane"/>
    <property type="evidence" value="ECO:0007669"/>
    <property type="project" value="UniProtKB-SubCell"/>
</dbReference>
<evidence type="ECO:0000256" key="3">
    <source>
        <dbReference type="ARBA" id="ARBA00023237"/>
    </source>
</evidence>
<sequence>SYVDVGFNPVPDWYVGSALRYEHYNQGVGATRSGKLTTRYDFTPQFAVRATVSNGFRAPSLANSLFSA</sequence>
<comment type="caution">
    <text evidence="5">The sequence shown here is derived from an EMBL/GenBank/DDBJ whole genome shotgun (WGS) entry which is preliminary data.</text>
</comment>